<feature type="signal peptide" evidence="2">
    <location>
        <begin position="1"/>
        <end position="24"/>
    </location>
</feature>
<dbReference type="Proteomes" id="UP000469421">
    <property type="component" value="Unassembled WGS sequence"/>
</dbReference>
<dbReference type="Gene3D" id="2.60.40.1220">
    <property type="match status" value="1"/>
</dbReference>
<comment type="caution">
    <text evidence="4">The sequence shown here is derived from an EMBL/GenBank/DDBJ whole genome shotgun (WGS) entry which is preliminary data.</text>
</comment>
<protein>
    <recommendedName>
        <fullName evidence="3">SbsA Ig-like domain-containing protein</fullName>
    </recommendedName>
</protein>
<keyword evidence="1 2" id="KW-0732">Signal</keyword>
<evidence type="ECO:0000313" key="4">
    <source>
        <dbReference type="EMBL" id="MQX51889.1"/>
    </source>
</evidence>
<gene>
    <name evidence="4" type="ORF">GFN93_01420</name>
</gene>
<evidence type="ECO:0000256" key="1">
    <source>
        <dbReference type="ARBA" id="ARBA00022729"/>
    </source>
</evidence>
<dbReference type="InterPro" id="IPR014755">
    <property type="entry name" value="Cu-Rt/internalin_Ig-like"/>
</dbReference>
<dbReference type="AlphaFoldDB" id="A0A6N7LP32"/>
<dbReference type="PROSITE" id="PS51257">
    <property type="entry name" value="PROKAR_LIPOPROTEIN"/>
    <property type="match status" value="1"/>
</dbReference>
<organism evidence="4 5">
    <name type="scientific">Alcanivorax sediminis</name>
    <dbReference type="NCBI Taxonomy" id="2663008"/>
    <lineage>
        <taxon>Bacteria</taxon>
        <taxon>Pseudomonadati</taxon>
        <taxon>Pseudomonadota</taxon>
        <taxon>Gammaproteobacteria</taxon>
        <taxon>Oceanospirillales</taxon>
        <taxon>Alcanivoracaceae</taxon>
        <taxon>Alcanivorax</taxon>
    </lineage>
</organism>
<accession>A0A6N7LP32</accession>
<feature type="domain" description="SbsA Ig-like" evidence="3">
    <location>
        <begin position="479"/>
        <end position="580"/>
    </location>
</feature>
<keyword evidence="5" id="KW-1185">Reference proteome</keyword>
<dbReference type="InterPro" id="IPR032812">
    <property type="entry name" value="SbsA_Ig"/>
</dbReference>
<sequence>MTMKLKALCLATSAALLAACGGEAGDKPTYENWQIGDVYYSYPYDGQDGVSPKTPLVLRFSHKVNVDGSNFTLLECPSEGESCEDTGDNRVALTPPERVGGGKGVVLQPEAPLNLTTHYRLVLNDINTSNGEAQFDDGGLDFVTRMSVDGPLAERMLSPDLTVSKIIPDGSLLQFMDFSTLRLQFSQQLDASSLVYGDTDGDGSVELEGPDGTVAATLLVKGNAVTIDPQSDLLPGRKYTLKMTDAVRGVGEAALTGGFSQSWRARDSQPRATLVQEVVPASGAMEDPCNVDGVETAKLTGAAINCVPIQSNLLGGKDATLQSGDVHAELAFLPNYPDVSPLRIARNSLLTGSNIAVKVGGDVPAGIETGAIKVTFLSDASGYLLPNPYSDSDQAPKQVKLFMDVAMTAENPEANGGLSQTLLHVELNGMALVNDGRMEIDAVGAVEPKVLGQETAFGLLSFHMKSYADQDNAPPLVLDMTAPVLQSMVPVANASGVADMARPGDPVILNFSEPLDPATLVAGQSLDLLSSGVSVPFEWELDGATLILRPGSPLAMGTAYQVQVSTAVTDLAGNPLAALTRDFSLPSVVGGAVPPVALTTYPGFPCASNNEHWEIEAGNHGFCRGGKTEDDRNPVPQMPADRSIRVNFSQDMDPASIVFENSLACGVGSFRVEKVESDANGVPIRYDENGKRKYHCESGVTGELKVGARSLVFTPDQPWEEGVSYRYVLMSVNGTGSQQPDDCNSGEAICSVAGKRLQTALINAPGVDEGGPDMHLHFVGASRNDSVFQPLRNLPTADLNGNGRFDAGEPGYEGGEPGANTTALLVDESRGANNGSDGVLSDPELLCDLPEQCGIHVVGGLNTEVFGSAEYRDLQTGETVIDPETGQPVRAVRVGLYPTLIQASSVTIKVTLSIGFDLSDIETPTETQYMRMRYSCVAWPTDAENYCGKTNPDGSYVYDEIERQGLIPGWIVATPEGPEFRTDVDLYLDAPYMHITLDGEHNLHSYPLTMNLGGPVTFLPDGRMVIEQINTNTIALDVNLKIIEILRPSMYLQIPAQGVKLQYLGEPIKQ</sequence>
<dbReference type="Pfam" id="PF13205">
    <property type="entry name" value="Big_5"/>
    <property type="match status" value="2"/>
</dbReference>
<evidence type="ECO:0000256" key="2">
    <source>
        <dbReference type="SAM" id="SignalP"/>
    </source>
</evidence>
<evidence type="ECO:0000259" key="3">
    <source>
        <dbReference type="Pfam" id="PF13205"/>
    </source>
</evidence>
<feature type="chain" id="PRO_5026967298" description="SbsA Ig-like domain-containing protein" evidence="2">
    <location>
        <begin position="25"/>
        <end position="1070"/>
    </location>
</feature>
<evidence type="ECO:0000313" key="5">
    <source>
        <dbReference type="Proteomes" id="UP000469421"/>
    </source>
</evidence>
<reference evidence="4 5" key="1">
    <citation type="submission" date="2019-10" db="EMBL/GenBank/DDBJ databases">
        <title>Alcanivorax sp.PA15-N-34 draft genome sequence.</title>
        <authorList>
            <person name="Liao X."/>
            <person name="Shao Z."/>
        </authorList>
    </citation>
    <scope>NUCLEOTIDE SEQUENCE [LARGE SCALE GENOMIC DNA]</scope>
    <source>
        <strain evidence="4 5">PA15-N-34</strain>
    </source>
</reference>
<name>A0A6N7LP32_9GAMM</name>
<feature type="domain" description="SbsA Ig-like" evidence="3">
    <location>
        <begin position="162"/>
        <end position="253"/>
    </location>
</feature>
<proteinExistence type="predicted"/>
<dbReference type="EMBL" id="WIRE01000001">
    <property type="protein sequence ID" value="MQX51889.1"/>
    <property type="molecule type" value="Genomic_DNA"/>
</dbReference>